<dbReference type="InterPro" id="IPR016005">
    <property type="entry name" value="Erg8"/>
</dbReference>
<keyword evidence="9 15" id="KW-0752">Steroid biosynthesis</keyword>
<keyword evidence="8" id="KW-0067">ATP-binding</keyword>
<keyword evidence="13 15" id="KW-0753">Steroid metabolism</keyword>
<comment type="pathway">
    <text evidence="1 15">Isoprenoid biosynthesis; isopentenyl diphosphate biosynthesis via mevalonate pathway; isopentenyl diphosphate from (R)-mevalonate: step 2/3.</text>
</comment>
<evidence type="ECO:0000256" key="2">
    <source>
        <dbReference type="ARBA" id="ARBA00006495"/>
    </source>
</evidence>
<dbReference type="GO" id="GO:0005777">
    <property type="term" value="C:peroxisome"/>
    <property type="evidence" value="ECO:0007669"/>
    <property type="project" value="TreeGrafter"/>
</dbReference>
<dbReference type="Gene3D" id="3.30.230.10">
    <property type="match status" value="1"/>
</dbReference>
<dbReference type="Proteomes" id="UP001320420">
    <property type="component" value="Unassembled WGS sequence"/>
</dbReference>
<evidence type="ECO:0000256" key="12">
    <source>
        <dbReference type="ARBA" id="ARBA00023166"/>
    </source>
</evidence>
<evidence type="ECO:0000256" key="4">
    <source>
        <dbReference type="ARBA" id="ARBA00022516"/>
    </source>
</evidence>
<protein>
    <recommendedName>
        <fullName evidence="3 15">Phosphomevalonate kinase</fullName>
        <ecNumber evidence="3 15">2.7.4.2</ecNumber>
    </recommendedName>
</protein>
<dbReference type="PANTHER" id="PTHR31814:SF2">
    <property type="entry name" value="PHOSPHOMEVALONATE KINASE"/>
    <property type="match status" value="1"/>
</dbReference>
<keyword evidence="4 15" id="KW-0444">Lipid biosynthesis</keyword>
<evidence type="ECO:0000256" key="8">
    <source>
        <dbReference type="ARBA" id="ARBA00022840"/>
    </source>
</evidence>
<dbReference type="PANTHER" id="PTHR31814">
    <property type="match status" value="1"/>
</dbReference>
<dbReference type="PIRSF" id="PIRSF017288">
    <property type="entry name" value="PMK_GHMP_euk"/>
    <property type="match status" value="1"/>
</dbReference>
<dbReference type="GO" id="GO:0005524">
    <property type="term" value="F:ATP binding"/>
    <property type="evidence" value="ECO:0007669"/>
    <property type="project" value="UniProtKB-UniRule"/>
</dbReference>
<comment type="caution">
    <text evidence="17">The sequence shown here is derived from an EMBL/GenBank/DDBJ whole genome shotgun (WGS) entry which is preliminary data.</text>
</comment>
<keyword evidence="7 15" id="KW-0418">Kinase</keyword>
<name>A0AAN9V0Q0_9PEZI</name>
<evidence type="ECO:0000256" key="10">
    <source>
        <dbReference type="ARBA" id="ARBA00023011"/>
    </source>
</evidence>
<organism evidence="17 18">
    <name type="scientific">Diatrype stigma</name>
    <dbReference type="NCBI Taxonomy" id="117547"/>
    <lineage>
        <taxon>Eukaryota</taxon>
        <taxon>Fungi</taxon>
        <taxon>Dikarya</taxon>
        <taxon>Ascomycota</taxon>
        <taxon>Pezizomycotina</taxon>
        <taxon>Sordariomycetes</taxon>
        <taxon>Xylariomycetidae</taxon>
        <taxon>Xylariales</taxon>
        <taxon>Diatrypaceae</taxon>
        <taxon>Diatrype</taxon>
    </lineage>
</organism>
<dbReference type="GO" id="GO:0006696">
    <property type="term" value="P:ergosterol biosynthetic process"/>
    <property type="evidence" value="ECO:0007669"/>
    <property type="project" value="TreeGrafter"/>
</dbReference>
<evidence type="ECO:0000256" key="15">
    <source>
        <dbReference type="PIRNR" id="PIRNR017288"/>
    </source>
</evidence>
<evidence type="ECO:0000313" key="17">
    <source>
        <dbReference type="EMBL" id="KAK7751373.1"/>
    </source>
</evidence>
<dbReference type="GO" id="GO:0004631">
    <property type="term" value="F:phosphomevalonate kinase activity"/>
    <property type="evidence" value="ECO:0007669"/>
    <property type="project" value="UniProtKB-UniRule"/>
</dbReference>
<dbReference type="GO" id="GO:0019287">
    <property type="term" value="P:isopentenyl diphosphate biosynthetic process, mevalonate pathway"/>
    <property type="evidence" value="ECO:0007669"/>
    <property type="project" value="UniProtKB-UniRule"/>
</dbReference>
<keyword evidence="5 15" id="KW-0808">Transferase</keyword>
<keyword evidence="10" id="KW-0756">Sterol biosynthesis</keyword>
<evidence type="ECO:0000256" key="13">
    <source>
        <dbReference type="ARBA" id="ARBA00023221"/>
    </source>
</evidence>
<feature type="compositionally biased region" description="Low complexity" evidence="16">
    <location>
        <begin position="147"/>
        <end position="164"/>
    </location>
</feature>
<dbReference type="Gene3D" id="3.30.70.890">
    <property type="entry name" value="GHMP kinase, C-terminal domain"/>
    <property type="match status" value="1"/>
</dbReference>
<reference evidence="17 18" key="1">
    <citation type="submission" date="2024-02" db="EMBL/GenBank/DDBJ databases">
        <title>De novo assembly and annotation of 12 fungi associated with fruit tree decline syndrome in Ontario, Canada.</title>
        <authorList>
            <person name="Sulman M."/>
            <person name="Ellouze W."/>
            <person name="Ilyukhin E."/>
        </authorList>
    </citation>
    <scope>NUCLEOTIDE SEQUENCE [LARGE SCALE GENOMIC DNA]</scope>
    <source>
        <strain evidence="17 18">M11/M66-122</strain>
    </source>
</reference>
<evidence type="ECO:0000256" key="16">
    <source>
        <dbReference type="SAM" id="MobiDB-lite"/>
    </source>
</evidence>
<dbReference type="SUPFAM" id="SSF54211">
    <property type="entry name" value="Ribosomal protein S5 domain 2-like"/>
    <property type="match status" value="1"/>
</dbReference>
<evidence type="ECO:0000256" key="3">
    <source>
        <dbReference type="ARBA" id="ARBA00012958"/>
    </source>
</evidence>
<keyword evidence="11 15" id="KW-0443">Lipid metabolism</keyword>
<dbReference type="EMBL" id="JAKJXP020000050">
    <property type="protein sequence ID" value="KAK7751373.1"/>
    <property type="molecule type" value="Genomic_DNA"/>
</dbReference>
<dbReference type="InterPro" id="IPR020568">
    <property type="entry name" value="Ribosomal_Su5_D2-typ_SF"/>
</dbReference>
<keyword evidence="6" id="KW-0547">Nucleotide-binding</keyword>
<keyword evidence="12" id="KW-1207">Sterol metabolism</keyword>
<gene>
    <name evidence="17" type="primary">ERG8</name>
    <name evidence="17" type="ORF">SLS62_006629</name>
</gene>
<accession>A0AAN9V0Q0</accession>
<evidence type="ECO:0000256" key="14">
    <source>
        <dbReference type="ARBA" id="ARBA00029326"/>
    </source>
</evidence>
<sequence>MPGSSTATATTAPAATAVSAPGKVLLAGGYLVLDRAYTGLVFGLSARIGAVAQEIPTSPGVQLSEIVVHSPQFLDAEWRYGYHLAPEDGGIRVTQLRVGDKINPNHFVETTLAYVLTYIAGKTPQLPAHTFHPARLTVLADNAYYSQPHSSSSTSQQSQTPSQPFTKGNPTRFAKFPTSLRDAHKTGLGSSAALVTALTAALLTHYLGGKRTTTKPAAGGGGGQPFDLRTDGGKRVLHNLAQAAHCAAQGKVGSGFDVAAAVYGSIRYRRFSPAVLERLPEAGAPGFAPALAACVDDEVSEDKTSPSPPSSWDTEALAASNSEAGPRMPAGVALRMCDVDCGSQTVGMVKQVLAWRAREPAAARTLWDDLQAANEALGAALRDESPDPEQIKARVAAVRALVRAMGEASGVPIEPPSQTALLDALTAQVDGVYGGVVPGAGGFDALALLVRDDAATEARVRAFLERWSREGEEGRGVVRLLDVKGEMEGVRMEELGQYAGWLY</sequence>
<dbReference type="GO" id="GO:0010142">
    <property type="term" value="P:farnesyl diphosphate biosynthetic process, mevalonate pathway"/>
    <property type="evidence" value="ECO:0007669"/>
    <property type="project" value="TreeGrafter"/>
</dbReference>
<comment type="similarity">
    <text evidence="2 15">Belongs to the GHMP kinase family. Mevalonate kinase subfamily.</text>
</comment>
<proteinExistence type="inferred from homology"/>
<feature type="region of interest" description="Disordered" evidence="16">
    <location>
        <begin position="297"/>
        <end position="324"/>
    </location>
</feature>
<dbReference type="EC" id="2.7.4.2" evidence="3 15"/>
<evidence type="ECO:0000256" key="7">
    <source>
        <dbReference type="ARBA" id="ARBA00022777"/>
    </source>
</evidence>
<evidence type="ECO:0000256" key="6">
    <source>
        <dbReference type="ARBA" id="ARBA00022741"/>
    </source>
</evidence>
<comment type="catalytic activity">
    <reaction evidence="14">
        <text>(R)-5-phosphomevalonate + ATP = (R)-5-diphosphomevalonate + ADP</text>
        <dbReference type="Rhea" id="RHEA:16341"/>
        <dbReference type="ChEBI" id="CHEBI:30616"/>
        <dbReference type="ChEBI" id="CHEBI:57557"/>
        <dbReference type="ChEBI" id="CHEBI:58146"/>
        <dbReference type="ChEBI" id="CHEBI:456216"/>
        <dbReference type="EC" id="2.7.4.2"/>
    </reaction>
    <physiologicalReaction direction="left-to-right" evidence="14">
        <dbReference type="Rhea" id="RHEA:16342"/>
    </physiologicalReaction>
</comment>
<dbReference type="InterPro" id="IPR036554">
    <property type="entry name" value="GHMP_kinase_C_sf"/>
</dbReference>
<keyword evidence="18" id="KW-1185">Reference proteome</keyword>
<feature type="region of interest" description="Disordered" evidence="16">
    <location>
        <begin position="147"/>
        <end position="174"/>
    </location>
</feature>
<evidence type="ECO:0000256" key="11">
    <source>
        <dbReference type="ARBA" id="ARBA00023098"/>
    </source>
</evidence>
<dbReference type="AlphaFoldDB" id="A0AAN9V0Q0"/>
<dbReference type="InterPro" id="IPR035102">
    <property type="entry name" value="Phosphomevalonate_kinase"/>
</dbReference>
<evidence type="ECO:0000256" key="5">
    <source>
        <dbReference type="ARBA" id="ARBA00022679"/>
    </source>
</evidence>
<evidence type="ECO:0000256" key="1">
    <source>
        <dbReference type="ARBA" id="ARBA00005017"/>
    </source>
</evidence>
<evidence type="ECO:0000256" key="9">
    <source>
        <dbReference type="ARBA" id="ARBA00022955"/>
    </source>
</evidence>
<evidence type="ECO:0000313" key="18">
    <source>
        <dbReference type="Proteomes" id="UP001320420"/>
    </source>
</evidence>
<dbReference type="InterPro" id="IPR014721">
    <property type="entry name" value="Ribsml_uS5_D2-typ_fold_subgr"/>
</dbReference>